<dbReference type="Proteomes" id="UP000023703">
    <property type="component" value="Chromosome"/>
</dbReference>
<evidence type="ECO:0000256" key="4">
    <source>
        <dbReference type="ARBA" id="ARBA00022729"/>
    </source>
</evidence>
<dbReference type="OrthoDB" id="63946at2"/>
<evidence type="ECO:0000256" key="5">
    <source>
        <dbReference type="SAM" id="SignalP"/>
    </source>
</evidence>
<sequence>MTATALTQKASLLRRTAATVLAALTLSATVSCSTDDEEDTATSTQGGIHTTDPLGHAVDLEHEPTAAMGFYTTDVDILATLGIPLASTQPVRDGYDSFPSYFPQDALKNVTDTFVNYPEVNYEAVADAAPDFILNGIGGLEEAHDKLSAVASTYSNNSFDGEPWLRHFERTAADLGREEHLTQWKDRYTAATEDFRAKIESSGHGELTVGTLGFYDNKFNVGCYAGLECGVFSDLGLDLMVEEGDRDLELSMEQIHRLADLDAVWIGTVQGKTDDADFENMMDQLKDNPQWRSLPFVKNNRVFTYDMEMQYGSPSAALAFADRVSQDLTD</sequence>
<keyword evidence="7" id="KW-0449">Lipoprotein</keyword>
<dbReference type="Gene3D" id="3.40.50.1980">
    <property type="entry name" value="Nitrogenase molybdenum iron protein domain"/>
    <property type="match status" value="2"/>
</dbReference>
<dbReference type="InterPro" id="IPR051313">
    <property type="entry name" value="Bact_iron-sidero_bind"/>
</dbReference>
<dbReference type="GO" id="GO:0030288">
    <property type="term" value="C:outer membrane-bounded periplasmic space"/>
    <property type="evidence" value="ECO:0007669"/>
    <property type="project" value="TreeGrafter"/>
</dbReference>
<comment type="similarity">
    <text evidence="2">Belongs to the bacterial solute-binding protein 8 family.</text>
</comment>
<feature type="domain" description="Fe/B12 periplasmic-binding" evidence="6">
    <location>
        <begin position="66"/>
        <end position="330"/>
    </location>
</feature>
<evidence type="ECO:0000256" key="3">
    <source>
        <dbReference type="ARBA" id="ARBA00022448"/>
    </source>
</evidence>
<dbReference type="eggNOG" id="COG0614">
    <property type="taxonomic scope" value="Bacteria"/>
</dbReference>
<dbReference type="EMBL" id="CP006842">
    <property type="protein sequence ID" value="AHW63548.1"/>
    <property type="molecule type" value="Genomic_DNA"/>
</dbReference>
<dbReference type="SUPFAM" id="SSF53807">
    <property type="entry name" value="Helical backbone' metal receptor"/>
    <property type="match status" value="1"/>
</dbReference>
<feature type="signal peptide" evidence="5">
    <location>
        <begin position="1"/>
        <end position="22"/>
    </location>
</feature>
<dbReference type="AlphaFoldDB" id="X5DKB2"/>
<feature type="chain" id="PRO_5038900879" evidence="5">
    <location>
        <begin position="23"/>
        <end position="330"/>
    </location>
</feature>
<keyword evidence="8" id="KW-1185">Reference proteome</keyword>
<keyword evidence="4 5" id="KW-0732">Signal</keyword>
<dbReference type="KEGG" id="cgy:CGLY_05500"/>
<dbReference type="PROSITE" id="PS50983">
    <property type="entry name" value="FE_B12_PBP"/>
    <property type="match status" value="1"/>
</dbReference>
<dbReference type="HOGENOM" id="CLU_896152_0_0_11"/>
<proteinExistence type="inferred from homology"/>
<dbReference type="InterPro" id="IPR002491">
    <property type="entry name" value="ABC_transptr_periplasmic_BD"/>
</dbReference>
<evidence type="ECO:0000313" key="8">
    <source>
        <dbReference type="Proteomes" id="UP000023703"/>
    </source>
</evidence>
<evidence type="ECO:0000256" key="2">
    <source>
        <dbReference type="ARBA" id="ARBA00008814"/>
    </source>
</evidence>
<dbReference type="STRING" id="1404245.CGLY_05500"/>
<name>X5DKB2_9CORY</name>
<protein>
    <submittedName>
        <fullName evidence="7">Putative ABC-type Fe3+-hydroxamate transporter, substrate-binding lipoprotein</fullName>
    </submittedName>
</protein>
<organism evidence="7 8">
    <name type="scientific">Corynebacterium glyciniphilum AJ 3170</name>
    <dbReference type="NCBI Taxonomy" id="1404245"/>
    <lineage>
        <taxon>Bacteria</taxon>
        <taxon>Bacillati</taxon>
        <taxon>Actinomycetota</taxon>
        <taxon>Actinomycetes</taxon>
        <taxon>Mycobacteriales</taxon>
        <taxon>Corynebacteriaceae</taxon>
        <taxon>Corynebacterium</taxon>
    </lineage>
</organism>
<dbReference type="RefSeq" id="WP_052539727.1">
    <property type="nucleotide sequence ID" value="NZ_CP006842.1"/>
</dbReference>
<dbReference type="PANTHER" id="PTHR30532">
    <property type="entry name" value="IRON III DICITRATE-BINDING PERIPLASMIC PROTEIN"/>
    <property type="match status" value="1"/>
</dbReference>
<evidence type="ECO:0000256" key="1">
    <source>
        <dbReference type="ARBA" id="ARBA00004196"/>
    </source>
</evidence>
<keyword evidence="3" id="KW-0813">Transport</keyword>
<dbReference type="PANTHER" id="PTHR30532:SF1">
    <property type="entry name" value="IRON(3+)-HYDROXAMATE-BINDING PROTEIN FHUD"/>
    <property type="match status" value="1"/>
</dbReference>
<dbReference type="Pfam" id="PF01497">
    <property type="entry name" value="Peripla_BP_2"/>
    <property type="match status" value="1"/>
</dbReference>
<accession>X5DKB2</accession>
<dbReference type="GO" id="GO:1901678">
    <property type="term" value="P:iron coordination entity transport"/>
    <property type="evidence" value="ECO:0007669"/>
    <property type="project" value="UniProtKB-ARBA"/>
</dbReference>
<evidence type="ECO:0000259" key="6">
    <source>
        <dbReference type="PROSITE" id="PS50983"/>
    </source>
</evidence>
<comment type="subcellular location">
    <subcellularLocation>
        <location evidence="1">Cell envelope</location>
    </subcellularLocation>
</comment>
<gene>
    <name evidence="7" type="ORF">CGLY_05500</name>
</gene>
<reference evidence="7 8" key="1">
    <citation type="journal article" date="2015" name="Int. J. Syst. Evol. Microbiol.">
        <title>Revisiting Corynebacterium glyciniphilum (ex Kubota et al., 1972) sp. nov., nom. rev., isolated from putrefied banana.</title>
        <authorList>
            <person name="Al-Dilaimi A."/>
            <person name="Bednarz H."/>
            <person name="Lomker A."/>
            <person name="Niehaus K."/>
            <person name="Kalinowski J."/>
            <person name="Ruckert C."/>
        </authorList>
    </citation>
    <scope>NUCLEOTIDE SEQUENCE [LARGE SCALE GENOMIC DNA]</scope>
    <source>
        <strain evidence="7">AJ 3170</strain>
    </source>
</reference>
<evidence type="ECO:0000313" key="7">
    <source>
        <dbReference type="EMBL" id="AHW63548.1"/>
    </source>
</evidence>